<evidence type="ECO:0000313" key="1">
    <source>
        <dbReference type="EMBL" id="MEA5478114.1"/>
    </source>
</evidence>
<comment type="caution">
    <text evidence="1">The sequence shown here is derived from an EMBL/GenBank/DDBJ whole genome shotgun (WGS) entry which is preliminary data.</text>
</comment>
<dbReference type="Proteomes" id="UP001301388">
    <property type="component" value="Unassembled WGS sequence"/>
</dbReference>
<reference evidence="1 2" key="1">
    <citation type="submission" date="2023-12" db="EMBL/GenBank/DDBJ databases">
        <title>Baltic Sea Cyanobacteria.</title>
        <authorList>
            <person name="Delbaje E."/>
            <person name="Fewer D.P."/>
            <person name="Shishido T.K."/>
        </authorList>
    </citation>
    <scope>NUCLEOTIDE SEQUENCE [LARGE SCALE GENOMIC DNA]</scope>
    <source>
        <strain evidence="1 2">UHCC 0370</strain>
    </source>
</reference>
<organism evidence="1 2">
    <name type="scientific">Pseudanabaena galeata UHCC 0370</name>
    <dbReference type="NCBI Taxonomy" id="3110310"/>
    <lineage>
        <taxon>Bacteria</taxon>
        <taxon>Bacillati</taxon>
        <taxon>Cyanobacteriota</taxon>
        <taxon>Cyanophyceae</taxon>
        <taxon>Pseudanabaenales</taxon>
        <taxon>Pseudanabaenaceae</taxon>
        <taxon>Pseudanabaena</taxon>
    </lineage>
</organism>
<name>A0ABU5TIY1_9CYAN</name>
<sequence>LREPLSSFMMLSLSLSILFPILTSLAGFTNVTLVPRSFENRYNLGVSGKDQQGVAGRDISGTVTNTLQQLRETNQPEAPQLSELLEQLQQAVESSSELGEPEKQKALEYLNQIGEMSAKDPSQKKGMLPILLDAFTGVISKAANLIDPVKKIAAAILSIWQA</sequence>
<protein>
    <submittedName>
        <fullName evidence="1">Uncharacterized protein</fullName>
    </submittedName>
</protein>
<evidence type="ECO:0000313" key="2">
    <source>
        <dbReference type="Proteomes" id="UP001301388"/>
    </source>
</evidence>
<feature type="non-terminal residue" evidence="1">
    <location>
        <position position="1"/>
    </location>
</feature>
<keyword evidence="2" id="KW-1185">Reference proteome</keyword>
<accession>A0ABU5TIY1</accession>
<gene>
    <name evidence="1" type="ORF">VB774_10825</name>
</gene>
<dbReference type="EMBL" id="JAYGIE010000061">
    <property type="protein sequence ID" value="MEA5478114.1"/>
    <property type="molecule type" value="Genomic_DNA"/>
</dbReference>
<proteinExistence type="predicted"/>